<protein>
    <submittedName>
        <fullName evidence="2">Uncharacterized protein</fullName>
    </submittedName>
</protein>
<comment type="caution">
    <text evidence="2">The sequence shown here is derived from an EMBL/GenBank/DDBJ whole genome shotgun (WGS) entry which is preliminary data.</text>
</comment>
<accession>A0AAV9XJL8</accession>
<reference evidence="2 3" key="1">
    <citation type="submission" date="2019-10" db="EMBL/GenBank/DDBJ databases">
        <authorList>
            <person name="Palmer J.M."/>
        </authorList>
    </citation>
    <scope>NUCLEOTIDE SEQUENCE [LARGE SCALE GENOMIC DNA]</scope>
    <source>
        <strain evidence="2 3">TWF694</strain>
    </source>
</reference>
<sequence length="434" mass="46490">MGSLFKKFLFPLSFLTILQIHATPVPQRIIGAKLSSDQICSLTFTPQNWTLSGAGFMIDNFVDQNGAKDWLNKLDQMTTVGGQVATSPLQCTNIEGNGCPPPSINCLAFTPAQYYLVRNAVFSCWNQLKIFKAELVDAVIIASLGTSRIVTDFGEPKMEDTDIFGIISGAFSIASGITAAFPELSGPFGVLSGIASILGALPDDGTPAPDLQGDIDERLQQAFVATRDGIDKLTSVIFGGTSDTSSLKLLAPAEIANGEVTDIGRFFSGGRYLIDARWDPQPIIRNLVSNGISRIRQALVARALKSTGHIVFVDTGVLRPEDCNTTGSRWVVGQCLKLSRSTRDGVFTDVDPNLALKLDKAPYNINLPEFYLNAFQCPAAKALNGGQISSLGLPLDGTLPPCFFDLDVQAGLPCFVCDSASCGSDYVIRDVCRG</sequence>
<dbReference type="EMBL" id="JAVHJO010000003">
    <property type="protein sequence ID" value="KAK6541781.1"/>
    <property type="molecule type" value="Genomic_DNA"/>
</dbReference>
<feature type="chain" id="PRO_5043799285" evidence="1">
    <location>
        <begin position="23"/>
        <end position="434"/>
    </location>
</feature>
<evidence type="ECO:0000313" key="2">
    <source>
        <dbReference type="EMBL" id="KAK6541781.1"/>
    </source>
</evidence>
<proteinExistence type="predicted"/>
<evidence type="ECO:0000256" key="1">
    <source>
        <dbReference type="SAM" id="SignalP"/>
    </source>
</evidence>
<gene>
    <name evidence="2" type="ORF">TWF694_007565</name>
</gene>
<dbReference type="Proteomes" id="UP001365542">
    <property type="component" value="Unassembled WGS sequence"/>
</dbReference>
<dbReference type="AlphaFoldDB" id="A0AAV9XJL8"/>
<organism evidence="2 3">
    <name type="scientific">Orbilia ellipsospora</name>
    <dbReference type="NCBI Taxonomy" id="2528407"/>
    <lineage>
        <taxon>Eukaryota</taxon>
        <taxon>Fungi</taxon>
        <taxon>Dikarya</taxon>
        <taxon>Ascomycota</taxon>
        <taxon>Pezizomycotina</taxon>
        <taxon>Orbiliomycetes</taxon>
        <taxon>Orbiliales</taxon>
        <taxon>Orbiliaceae</taxon>
        <taxon>Orbilia</taxon>
    </lineage>
</organism>
<evidence type="ECO:0000313" key="3">
    <source>
        <dbReference type="Proteomes" id="UP001365542"/>
    </source>
</evidence>
<keyword evidence="1" id="KW-0732">Signal</keyword>
<feature type="signal peptide" evidence="1">
    <location>
        <begin position="1"/>
        <end position="22"/>
    </location>
</feature>
<keyword evidence="3" id="KW-1185">Reference proteome</keyword>
<name>A0AAV9XJL8_9PEZI</name>